<evidence type="ECO:0000313" key="14">
    <source>
        <dbReference type="Proteomes" id="UP000614741"/>
    </source>
</evidence>
<evidence type="ECO:0000256" key="10">
    <source>
        <dbReference type="SAM" id="Phobius"/>
    </source>
</evidence>
<comment type="catalytic activity">
    <reaction evidence="1">
        <text>ATP + protein L-histidine = ADP + protein N-phospho-L-histidine.</text>
        <dbReference type="EC" id="2.7.13.3"/>
    </reaction>
</comment>
<accession>A0ABQ4DN88</accession>
<keyword evidence="3" id="KW-0597">Phosphoprotein</keyword>
<evidence type="ECO:0000256" key="1">
    <source>
        <dbReference type="ARBA" id="ARBA00000085"/>
    </source>
</evidence>
<dbReference type="PANTHER" id="PTHR24421">
    <property type="entry name" value="NITRATE/NITRITE SENSOR PROTEIN NARX-RELATED"/>
    <property type="match status" value="1"/>
</dbReference>
<feature type="domain" description="Histidine kinase/HSP90-like ATPase" evidence="11">
    <location>
        <begin position="326"/>
        <end position="416"/>
    </location>
</feature>
<organism evidence="13 14">
    <name type="scientific">Cellulomonas phragmiteti</name>
    <dbReference type="NCBI Taxonomy" id="478780"/>
    <lineage>
        <taxon>Bacteria</taxon>
        <taxon>Bacillati</taxon>
        <taxon>Actinomycetota</taxon>
        <taxon>Actinomycetes</taxon>
        <taxon>Micrococcales</taxon>
        <taxon>Cellulomonadaceae</taxon>
        <taxon>Cellulomonas</taxon>
    </lineage>
</organism>
<dbReference type="InterPro" id="IPR050482">
    <property type="entry name" value="Sensor_HK_TwoCompSys"/>
</dbReference>
<keyword evidence="8" id="KW-0902">Two-component regulatory system</keyword>
<keyword evidence="5" id="KW-0547">Nucleotide-binding</keyword>
<feature type="domain" description="Signal transduction histidine kinase subgroup 3 dimerisation and phosphoacceptor" evidence="12">
    <location>
        <begin position="209"/>
        <end position="273"/>
    </location>
</feature>
<feature type="transmembrane region" description="Helical" evidence="10">
    <location>
        <begin position="30"/>
        <end position="49"/>
    </location>
</feature>
<feature type="compositionally biased region" description="Low complexity" evidence="9">
    <location>
        <begin position="416"/>
        <end position="432"/>
    </location>
</feature>
<dbReference type="EMBL" id="BONP01000015">
    <property type="protein sequence ID" value="GIG40796.1"/>
    <property type="molecule type" value="Genomic_DNA"/>
</dbReference>
<keyword evidence="10" id="KW-0812">Transmembrane</keyword>
<comment type="caution">
    <text evidence="13">The sequence shown here is derived from an EMBL/GenBank/DDBJ whole genome shotgun (WGS) entry which is preliminary data.</text>
</comment>
<keyword evidence="4" id="KW-0808">Transferase</keyword>
<evidence type="ECO:0000256" key="3">
    <source>
        <dbReference type="ARBA" id="ARBA00022553"/>
    </source>
</evidence>
<dbReference type="Gene3D" id="1.20.5.1930">
    <property type="match status" value="1"/>
</dbReference>
<keyword evidence="14" id="KW-1185">Reference proteome</keyword>
<dbReference type="SUPFAM" id="SSF55874">
    <property type="entry name" value="ATPase domain of HSP90 chaperone/DNA topoisomerase II/histidine kinase"/>
    <property type="match status" value="1"/>
</dbReference>
<evidence type="ECO:0000256" key="7">
    <source>
        <dbReference type="ARBA" id="ARBA00022840"/>
    </source>
</evidence>
<evidence type="ECO:0000256" key="6">
    <source>
        <dbReference type="ARBA" id="ARBA00022777"/>
    </source>
</evidence>
<evidence type="ECO:0000256" key="4">
    <source>
        <dbReference type="ARBA" id="ARBA00022679"/>
    </source>
</evidence>
<dbReference type="InterPro" id="IPR003594">
    <property type="entry name" value="HATPase_dom"/>
</dbReference>
<evidence type="ECO:0000256" key="8">
    <source>
        <dbReference type="ARBA" id="ARBA00023012"/>
    </source>
</evidence>
<evidence type="ECO:0000259" key="12">
    <source>
        <dbReference type="Pfam" id="PF07730"/>
    </source>
</evidence>
<dbReference type="EC" id="2.7.13.3" evidence="2"/>
<keyword evidence="6" id="KW-0418">Kinase</keyword>
<dbReference type="InterPro" id="IPR011712">
    <property type="entry name" value="Sig_transdc_His_kin_sub3_dim/P"/>
</dbReference>
<proteinExistence type="predicted"/>
<feature type="region of interest" description="Disordered" evidence="9">
    <location>
        <begin position="413"/>
        <end position="432"/>
    </location>
</feature>
<dbReference type="Pfam" id="PF07730">
    <property type="entry name" value="HisKA_3"/>
    <property type="match status" value="1"/>
</dbReference>
<dbReference type="Proteomes" id="UP000614741">
    <property type="component" value="Unassembled WGS sequence"/>
</dbReference>
<dbReference type="RefSeq" id="WP_203674799.1">
    <property type="nucleotide sequence ID" value="NZ_BONP01000015.1"/>
</dbReference>
<feature type="transmembrane region" description="Helical" evidence="10">
    <location>
        <begin position="55"/>
        <end position="76"/>
    </location>
</feature>
<evidence type="ECO:0000259" key="11">
    <source>
        <dbReference type="Pfam" id="PF02518"/>
    </source>
</evidence>
<dbReference type="InterPro" id="IPR036890">
    <property type="entry name" value="HATPase_C_sf"/>
</dbReference>
<dbReference type="PANTHER" id="PTHR24421:SF10">
    <property type="entry name" value="NITRATE_NITRITE SENSOR PROTEIN NARQ"/>
    <property type="match status" value="1"/>
</dbReference>
<dbReference type="Pfam" id="PF02518">
    <property type="entry name" value="HATPase_c"/>
    <property type="match status" value="1"/>
</dbReference>
<evidence type="ECO:0000256" key="9">
    <source>
        <dbReference type="SAM" id="MobiDB-lite"/>
    </source>
</evidence>
<evidence type="ECO:0000256" key="5">
    <source>
        <dbReference type="ARBA" id="ARBA00022741"/>
    </source>
</evidence>
<keyword evidence="7" id="KW-0067">ATP-binding</keyword>
<reference evidence="13 14" key="1">
    <citation type="submission" date="2021-01" db="EMBL/GenBank/DDBJ databases">
        <title>Whole genome shotgun sequence of Cellulomonas phragmiteti NBRC 110785.</title>
        <authorList>
            <person name="Komaki H."/>
            <person name="Tamura T."/>
        </authorList>
    </citation>
    <scope>NUCLEOTIDE SEQUENCE [LARGE SCALE GENOMIC DNA]</scope>
    <source>
        <strain evidence="13 14">NBRC 110785</strain>
    </source>
</reference>
<protein>
    <recommendedName>
        <fullName evidence="2">histidine kinase</fullName>
        <ecNumber evidence="2">2.7.13.3</ecNumber>
    </recommendedName>
</protein>
<evidence type="ECO:0000256" key="2">
    <source>
        <dbReference type="ARBA" id="ARBA00012438"/>
    </source>
</evidence>
<keyword evidence="10" id="KW-0472">Membrane</keyword>
<evidence type="ECO:0000313" key="13">
    <source>
        <dbReference type="EMBL" id="GIG40796.1"/>
    </source>
</evidence>
<sequence>METSRASAPGAWWAQRLSRLGVRGPVAQDLLLAAAVTVVMLLFAVVTVLSAPRDVAPHAAAVPALLVTVVVQALAIAIRRVHLPTAVGVTVGAQVALVALAPELSVRSLAAFVVGATLGTTLPAGRALRWAVATAAVEATASAVVVVAHGGGTETLLQHTVSSPIVWVPAALVGSYLATRRDHLRMVQERAAQLERERDARIRSAVADERARLARELHDVAAHHLSGMVVQAAAVERLVGRDPAAARAGAVWLRDQGRETLDNLRQVVGLLRGDDVTDGRAPVPGLAALPDLVRGARELGDTVELAQVGAPDDGDHLTLPPLADVSVYRVAQQALTNARQHAPGAPVQVRVERAPGVVVLDVVNGAPARAVRAARGERGGAGLAVMRERAALVGGTLAAGPTSDGGWQVRLRVPVDDGPAGAPGSDDGTVGA</sequence>
<gene>
    <name evidence="13" type="ORF">Cph01nite_25580</name>
</gene>
<dbReference type="CDD" id="cd16917">
    <property type="entry name" value="HATPase_UhpB-NarQ-NarX-like"/>
    <property type="match status" value="1"/>
</dbReference>
<dbReference type="Gene3D" id="3.30.565.10">
    <property type="entry name" value="Histidine kinase-like ATPase, C-terminal domain"/>
    <property type="match status" value="1"/>
</dbReference>
<name>A0ABQ4DN88_9CELL</name>
<keyword evidence="10" id="KW-1133">Transmembrane helix</keyword>